<keyword evidence="5" id="KW-1185">Reference proteome</keyword>
<dbReference type="EMBL" id="JASGBH010000004">
    <property type="protein sequence ID" value="MDI9233656.1"/>
    <property type="molecule type" value="Genomic_DNA"/>
</dbReference>
<evidence type="ECO:0000256" key="1">
    <source>
        <dbReference type="ARBA" id="ARBA00022729"/>
    </source>
</evidence>
<dbReference type="Pfam" id="PF01497">
    <property type="entry name" value="Peripla_BP_2"/>
    <property type="match status" value="1"/>
</dbReference>
<keyword evidence="4" id="KW-0675">Receptor</keyword>
<dbReference type="Gene3D" id="3.40.50.1980">
    <property type="entry name" value="Nitrogenase molybdenum iron protein domain"/>
    <property type="match status" value="2"/>
</dbReference>
<proteinExistence type="predicted"/>
<evidence type="ECO:0000313" key="5">
    <source>
        <dbReference type="Proteomes" id="UP001431902"/>
    </source>
</evidence>
<comment type="caution">
    <text evidence="4">The sequence shown here is derived from an EMBL/GenBank/DDBJ whole genome shotgun (WGS) entry which is preliminary data.</text>
</comment>
<dbReference type="InterPro" id="IPR002491">
    <property type="entry name" value="ABC_transptr_periplasmic_BD"/>
</dbReference>
<dbReference type="InterPro" id="IPR050902">
    <property type="entry name" value="ABC_Transporter_SBP"/>
</dbReference>
<dbReference type="PROSITE" id="PS50983">
    <property type="entry name" value="FE_B12_PBP"/>
    <property type="match status" value="1"/>
</dbReference>
<name>A0ABT6X6F5_9BURK</name>
<feature type="signal peptide" evidence="2">
    <location>
        <begin position="1"/>
        <end position="21"/>
    </location>
</feature>
<dbReference type="NCBIfam" id="NF038402">
    <property type="entry name" value="TroA_like"/>
    <property type="match status" value="1"/>
</dbReference>
<organism evidence="4 5">
    <name type="scientific">Limnohabitans lacus</name>
    <dbReference type="NCBI Taxonomy" id="3045173"/>
    <lineage>
        <taxon>Bacteria</taxon>
        <taxon>Pseudomonadati</taxon>
        <taxon>Pseudomonadota</taxon>
        <taxon>Betaproteobacteria</taxon>
        <taxon>Burkholderiales</taxon>
        <taxon>Comamonadaceae</taxon>
        <taxon>Limnohabitans</taxon>
    </lineage>
</organism>
<gene>
    <name evidence="4" type="ORF">QLQ16_07380</name>
</gene>
<feature type="chain" id="PRO_5047492166" evidence="2">
    <location>
        <begin position="22"/>
        <end position="295"/>
    </location>
</feature>
<dbReference type="SUPFAM" id="SSF53807">
    <property type="entry name" value="Helical backbone' metal receptor"/>
    <property type="match status" value="1"/>
</dbReference>
<dbReference type="PANTHER" id="PTHR30535:SF34">
    <property type="entry name" value="MOLYBDATE-BINDING PROTEIN MOLA"/>
    <property type="match status" value="1"/>
</dbReference>
<evidence type="ECO:0000259" key="3">
    <source>
        <dbReference type="PROSITE" id="PS50983"/>
    </source>
</evidence>
<protein>
    <submittedName>
        <fullName evidence="4">Helical backbone metal receptor</fullName>
    </submittedName>
</protein>
<reference evidence="4" key="1">
    <citation type="submission" date="2023-05" db="EMBL/GenBank/DDBJ databases">
        <title>Limnohabitans sp. strain HM2-2 Genome sequencing and assembly.</title>
        <authorList>
            <person name="Jung Y."/>
        </authorList>
    </citation>
    <scope>NUCLEOTIDE SEQUENCE</scope>
    <source>
        <strain evidence="4">HM2-2</strain>
    </source>
</reference>
<sequence length="295" mass="32023">MPKARHFLALFLSCWFWSAQAITVQGDGAQKLEIAKAPQRIVSLLPSLTETVCALGACQRLVGLDRYSNWPTSLKNLPRVGGGLDPNIESIVALKPDLVLAAGSTRGAERLEALGLKVLRLEPRTHADVERVLRTVAQALFVSEADSQRVWREIQSGVQSAVASLSPKARAQKVYFEVSPAPYGASASSFIGETLIRMGMHNILPAEMGTFPLVNPEWVVRAQPDVIMAGDSSRASMVQRPGWAALAAIREQRLCVFKPDDSDMLVRAGPRMAEGARLMAECLNRVTATGQGPQR</sequence>
<dbReference type="PANTHER" id="PTHR30535">
    <property type="entry name" value="VITAMIN B12-BINDING PROTEIN"/>
    <property type="match status" value="1"/>
</dbReference>
<keyword evidence="1 2" id="KW-0732">Signal</keyword>
<accession>A0ABT6X6F5</accession>
<dbReference type="Proteomes" id="UP001431902">
    <property type="component" value="Unassembled WGS sequence"/>
</dbReference>
<dbReference type="InterPro" id="IPR054828">
    <property type="entry name" value="Vit_B12_bind_prot"/>
</dbReference>
<evidence type="ECO:0000313" key="4">
    <source>
        <dbReference type="EMBL" id="MDI9233656.1"/>
    </source>
</evidence>
<dbReference type="RefSeq" id="WP_283224050.1">
    <property type="nucleotide sequence ID" value="NZ_JASGBH010000004.1"/>
</dbReference>
<feature type="domain" description="Fe/B12 periplasmic-binding" evidence="3">
    <location>
        <begin position="40"/>
        <end position="291"/>
    </location>
</feature>
<evidence type="ECO:0000256" key="2">
    <source>
        <dbReference type="SAM" id="SignalP"/>
    </source>
</evidence>